<evidence type="ECO:0000256" key="2">
    <source>
        <dbReference type="SAM" id="Phobius"/>
    </source>
</evidence>
<feature type="coiled-coil region" evidence="1">
    <location>
        <begin position="158"/>
        <end position="185"/>
    </location>
</feature>
<feature type="transmembrane region" description="Helical" evidence="2">
    <location>
        <begin position="31"/>
        <end position="50"/>
    </location>
</feature>
<dbReference type="Proteomes" id="UP000242520">
    <property type="component" value="Unassembled WGS sequence"/>
</dbReference>
<keyword evidence="1" id="KW-0175">Coiled coil</keyword>
<dbReference type="EMBL" id="FQXH01000018">
    <property type="protein sequence ID" value="SHH34982.1"/>
    <property type="molecule type" value="Genomic_DNA"/>
</dbReference>
<sequence length="273" mass="32237">MLNWNLILCILCALSIIVILSYRNKNKYKYIFLIVYVITVSTMIVVNLSMNKNVVKKIETHKNTVEKNSEHVVKANENTEVQEKECINMEQKSNNKPTIVESEVETIKKDEIKISEQIKKYEEIDEMELVDNFKKEIYFIEKKALVPLRNCYSILKKIQKGKANIDELKNEAINAKRKCELVEKMYMELEVPKLKDKENVDLLDDARFDMQKAFYMRRKAMENGLEFLDTKNPAYIIKIKNELKISDELVHSCVKKINKVKSNLEKKIYRKEK</sequence>
<keyword evidence="4" id="KW-1185">Reference proteome</keyword>
<organism evidence="3 4">
    <name type="scientific">Tepidibacter thalassicus DSM 15285</name>
    <dbReference type="NCBI Taxonomy" id="1123350"/>
    <lineage>
        <taxon>Bacteria</taxon>
        <taxon>Bacillati</taxon>
        <taxon>Bacillota</taxon>
        <taxon>Clostridia</taxon>
        <taxon>Peptostreptococcales</taxon>
        <taxon>Peptostreptococcaceae</taxon>
        <taxon>Tepidibacter</taxon>
    </lineage>
</organism>
<keyword evidence="2" id="KW-0812">Transmembrane</keyword>
<name>A0A1M5S8L8_9FIRM</name>
<reference evidence="4" key="1">
    <citation type="submission" date="2016-11" db="EMBL/GenBank/DDBJ databases">
        <authorList>
            <person name="Varghese N."/>
            <person name="Submissions S."/>
        </authorList>
    </citation>
    <scope>NUCLEOTIDE SEQUENCE [LARGE SCALE GENOMIC DNA]</scope>
    <source>
        <strain evidence="4">DSM 15285</strain>
    </source>
</reference>
<dbReference type="OrthoDB" id="1750646at2"/>
<accession>A0A1M5S8L8</accession>
<dbReference type="STRING" id="1123350.SAMN02744040_01671"/>
<dbReference type="RefSeq" id="WP_072725481.1">
    <property type="nucleotide sequence ID" value="NZ_FQXH01000018.1"/>
</dbReference>
<dbReference type="AlphaFoldDB" id="A0A1M5S8L8"/>
<protein>
    <submittedName>
        <fullName evidence="3">Uncharacterized protein</fullName>
    </submittedName>
</protein>
<keyword evidence="2" id="KW-0472">Membrane</keyword>
<gene>
    <name evidence="3" type="ORF">SAMN02744040_01671</name>
</gene>
<proteinExistence type="predicted"/>
<evidence type="ECO:0000256" key="1">
    <source>
        <dbReference type="SAM" id="Coils"/>
    </source>
</evidence>
<evidence type="ECO:0000313" key="3">
    <source>
        <dbReference type="EMBL" id="SHH34982.1"/>
    </source>
</evidence>
<keyword evidence="2" id="KW-1133">Transmembrane helix</keyword>
<evidence type="ECO:0000313" key="4">
    <source>
        <dbReference type="Proteomes" id="UP000242520"/>
    </source>
</evidence>